<evidence type="ECO:0000313" key="10">
    <source>
        <dbReference type="Proteomes" id="UP001601288"/>
    </source>
</evidence>
<sequence>MPTTIHERRRPTRKRHLPSVRLVGGEAQRSRRRRAEARPGLFALDAAAAAAACLVTGLAHGRWIVPLVVSAVWMICLGVQQAYGRGCRTGTEERRRVVRAAGMVVAGVGVIWWFTSSDQAARDGLATVVVATALTIAFRHVRRRGHPSVQRILVVGPAKSSAELISKIRRSNGCGFLVVGACLTDPAYAGEVTARGVPVLGGTGDAAHAVHQSGPDVVVVMPCPELDAGRLRALSWQLQGENVELMLAPVLGDVAAGRIGVQMVAGMPLLRLRAPNLSRPARIPKTIADRLLAVLALLVLSPLMLCIAVVVRLDSPGPVLFRQRRLGYGGRAFTVLKFRSMYQGSEKRKAELAHLNQNHEGLLFKIANDPRVTRSGSVLRRYSLDELPQLFHVAAGKMSLVGPRPLSAQASAYTEEMKRRLLVKPGLTGLWQVSGRSDLSWQESLHYDLSYVENWSPSLDLKILLRTVSVVVRGTGAY</sequence>
<feature type="transmembrane region" description="Helical" evidence="7">
    <location>
        <begin position="63"/>
        <end position="84"/>
    </location>
</feature>
<evidence type="ECO:0000256" key="7">
    <source>
        <dbReference type="SAM" id="Phobius"/>
    </source>
</evidence>
<evidence type="ECO:0000256" key="4">
    <source>
        <dbReference type="ARBA" id="ARBA00022692"/>
    </source>
</evidence>
<name>A0ABW6L756_9ACTN</name>
<proteinExistence type="inferred from homology"/>
<protein>
    <submittedName>
        <fullName evidence="9">Sugar transferase</fullName>
        <ecNumber evidence="9">2.7.8.-</ecNumber>
    </submittedName>
</protein>
<keyword evidence="3 9" id="KW-0808">Transferase</keyword>
<keyword evidence="10" id="KW-1185">Reference proteome</keyword>
<dbReference type="Gene3D" id="3.40.50.720">
    <property type="entry name" value="NAD(P)-binding Rossmann-like Domain"/>
    <property type="match status" value="1"/>
</dbReference>
<gene>
    <name evidence="9" type="ORF">ACFYM3_03840</name>
</gene>
<comment type="caution">
    <text evidence="9">The sequence shown here is derived from an EMBL/GenBank/DDBJ whole genome shotgun (WGS) entry which is preliminary data.</text>
</comment>
<feature type="transmembrane region" description="Helical" evidence="7">
    <location>
        <begin position="96"/>
        <end position="114"/>
    </location>
</feature>
<evidence type="ECO:0000256" key="1">
    <source>
        <dbReference type="ARBA" id="ARBA00004141"/>
    </source>
</evidence>
<organism evidence="9 10">
    <name type="scientific">Streptomyces massasporeus</name>
    <dbReference type="NCBI Taxonomy" id="67324"/>
    <lineage>
        <taxon>Bacteria</taxon>
        <taxon>Bacillati</taxon>
        <taxon>Actinomycetota</taxon>
        <taxon>Actinomycetes</taxon>
        <taxon>Kitasatosporales</taxon>
        <taxon>Streptomycetaceae</taxon>
        <taxon>Streptomyces</taxon>
    </lineage>
</organism>
<dbReference type="RefSeq" id="WP_358277460.1">
    <property type="nucleotide sequence ID" value="NZ_JBEYGJ010000001.1"/>
</dbReference>
<feature type="domain" description="Bacterial sugar transferase" evidence="8">
    <location>
        <begin position="285"/>
        <end position="472"/>
    </location>
</feature>
<comment type="similarity">
    <text evidence="2">Belongs to the bacterial sugar transferase family.</text>
</comment>
<keyword evidence="6 7" id="KW-0472">Membrane</keyword>
<evidence type="ECO:0000313" key="9">
    <source>
        <dbReference type="EMBL" id="MFE9223766.1"/>
    </source>
</evidence>
<evidence type="ECO:0000256" key="2">
    <source>
        <dbReference type="ARBA" id="ARBA00006464"/>
    </source>
</evidence>
<keyword evidence="5 7" id="KW-1133">Transmembrane helix</keyword>
<keyword evidence="4 7" id="KW-0812">Transmembrane</keyword>
<accession>A0ABW6L756</accession>
<feature type="transmembrane region" description="Helical" evidence="7">
    <location>
        <begin position="39"/>
        <end position="57"/>
    </location>
</feature>
<evidence type="ECO:0000259" key="8">
    <source>
        <dbReference type="Pfam" id="PF02397"/>
    </source>
</evidence>
<dbReference type="InterPro" id="IPR003362">
    <property type="entry name" value="Bact_transf"/>
</dbReference>
<dbReference type="Proteomes" id="UP001601288">
    <property type="component" value="Unassembled WGS sequence"/>
</dbReference>
<comment type="subcellular location">
    <subcellularLocation>
        <location evidence="1">Membrane</location>
        <topology evidence="1">Multi-pass membrane protein</topology>
    </subcellularLocation>
</comment>
<dbReference type="InterPro" id="IPR017475">
    <property type="entry name" value="EPS_sugar_tfrase"/>
</dbReference>
<feature type="transmembrane region" description="Helical" evidence="7">
    <location>
        <begin position="291"/>
        <end position="313"/>
    </location>
</feature>
<dbReference type="EC" id="2.7.8.-" evidence="9"/>
<feature type="transmembrane region" description="Helical" evidence="7">
    <location>
        <begin position="120"/>
        <end position="138"/>
    </location>
</feature>
<evidence type="ECO:0000256" key="5">
    <source>
        <dbReference type="ARBA" id="ARBA00022989"/>
    </source>
</evidence>
<dbReference type="PANTHER" id="PTHR30576">
    <property type="entry name" value="COLANIC BIOSYNTHESIS UDP-GLUCOSE LIPID CARRIER TRANSFERASE"/>
    <property type="match status" value="1"/>
</dbReference>
<evidence type="ECO:0000256" key="6">
    <source>
        <dbReference type="ARBA" id="ARBA00023136"/>
    </source>
</evidence>
<dbReference type="Pfam" id="PF02397">
    <property type="entry name" value="Bac_transf"/>
    <property type="match status" value="1"/>
</dbReference>
<dbReference type="PANTHER" id="PTHR30576:SF10">
    <property type="entry name" value="SLL5057 PROTEIN"/>
    <property type="match status" value="1"/>
</dbReference>
<evidence type="ECO:0000256" key="3">
    <source>
        <dbReference type="ARBA" id="ARBA00022679"/>
    </source>
</evidence>
<dbReference type="EMBL" id="JBIAFP010000002">
    <property type="protein sequence ID" value="MFE9223766.1"/>
    <property type="molecule type" value="Genomic_DNA"/>
</dbReference>
<dbReference type="GO" id="GO:0016740">
    <property type="term" value="F:transferase activity"/>
    <property type="evidence" value="ECO:0007669"/>
    <property type="project" value="UniProtKB-KW"/>
</dbReference>
<dbReference type="NCBIfam" id="TIGR03025">
    <property type="entry name" value="EPS_sugtrans"/>
    <property type="match status" value="1"/>
</dbReference>
<reference evidence="9 10" key="1">
    <citation type="submission" date="2024-10" db="EMBL/GenBank/DDBJ databases">
        <title>The Natural Products Discovery Center: Release of the First 8490 Sequenced Strains for Exploring Actinobacteria Biosynthetic Diversity.</title>
        <authorList>
            <person name="Kalkreuter E."/>
            <person name="Kautsar S.A."/>
            <person name="Yang D."/>
            <person name="Bader C.D."/>
            <person name="Teijaro C.N."/>
            <person name="Fluegel L."/>
            <person name="Davis C.M."/>
            <person name="Simpson J.R."/>
            <person name="Lauterbach L."/>
            <person name="Steele A.D."/>
            <person name="Gui C."/>
            <person name="Meng S."/>
            <person name="Li G."/>
            <person name="Viehrig K."/>
            <person name="Ye F."/>
            <person name="Su P."/>
            <person name="Kiefer A.F."/>
            <person name="Nichols A."/>
            <person name="Cepeda A.J."/>
            <person name="Yan W."/>
            <person name="Fan B."/>
            <person name="Jiang Y."/>
            <person name="Adhikari A."/>
            <person name="Zheng C.-J."/>
            <person name="Schuster L."/>
            <person name="Cowan T.M."/>
            <person name="Smanski M.J."/>
            <person name="Chevrette M.G."/>
            <person name="De Carvalho L.P.S."/>
            <person name="Shen B."/>
        </authorList>
    </citation>
    <scope>NUCLEOTIDE SEQUENCE [LARGE SCALE GENOMIC DNA]</scope>
    <source>
        <strain evidence="9 10">NPDC007066</strain>
    </source>
</reference>